<dbReference type="InterPro" id="IPR002347">
    <property type="entry name" value="SDR_fam"/>
</dbReference>
<name>A0A318LJZ4_9PSEU</name>
<dbReference type="InterPro" id="IPR036291">
    <property type="entry name" value="NAD(P)-bd_dom_sf"/>
</dbReference>
<dbReference type="EMBL" id="MASU01000006">
    <property type="protein sequence ID" value="PXY33767.1"/>
    <property type="molecule type" value="Genomic_DNA"/>
</dbReference>
<dbReference type="CDD" id="cd05374">
    <property type="entry name" value="17beta-HSD-like_SDR_c"/>
    <property type="match status" value="1"/>
</dbReference>
<dbReference type="Gene3D" id="3.40.50.720">
    <property type="entry name" value="NAD(P)-binding Rossmann-like Domain"/>
    <property type="match status" value="1"/>
</dbReference>
<evidence type="ECO:0008006" key="6">
    <source>
        <dbReference type="Google" id="ProtNLM"/>
    </source>
</evidence>
<dbReference type="SUPFAM" id="SSF51735">
    <property type="entry name" value="NAD(P)-binding Rossmann-fold domains"/>
    <property type="match status" value="1"/>
</dbReference>
<dbReference type="OrthoDB" id="3178062at2"/>
<sequence>MSDEVTKAVLITGAGGGIGVPMATAFAERGYRVYAGVRDLNGTPRLDRTGIRRVELDVTDPASVLRALERIAAERGANGLQVLVNNAGVIVRGPLELVPDGELQRQFDVNVHGPHRVLKAALPMLRTGRGRVLNISAASAQTAMPFLGPISASKAALESLTHAARVELAPWNIPVVIVEPGAVRTSIFAKAEEQERKALAVADPERVALYRDQLGAVGEALGKQTLGSADTVVKAVLRAAEARRPKPLYVTSSDARLLRTVSRLPFGMRDRMLASTLGVAKVRPVAGAPR</sequence>
<comment type="similarity">
    <text evidence="1 3">Belongs to the short-chain dehydrogenases/reductases (SDR) family.</text>
</comment>
<organism evidence="4 5">
    <name type="scientific">Prauserella flavalba</name>
    <dbReference type="NCBI Taxonomy" id="1477506"/>
    <lineage>
        <taxon>Bacteria</taxon>
        <taxon>Bacillati</taxon>
        <taxon>Actinomycetota</taxon>
        <taxon>Actinomycetes</taxon>
        <taxon>Pseudonocardiales</taxon>
        <taxon>Pseudonocardiaceae</taxon>
        <taxon>Prauserella</taxon>
    </lineage>
</organism>
<evidence type="ECO:0000256" key="2">
    <source>
        <dbReference type="ARBA" id="ARBA00023002"/>
    </source>
</evidence>
<dbReference type="RefSeq" id="WP_110337542.1">
    <property type="nucleotide sequence ID" value="NZ_JBHVKT010000015.1"/>
</dbReference>
<evidence type="ECO:0000313" key="5">
    <source>
        <dbReference type="Proteomes" id="UP000247892"/>
    </source>
</evidence>
<dbReference type="PANTHER" id="PTHR44169">
    <property type="entry name" value="NADPH-DEPENDENT 1-ACYLDIHYDROXYACETONE PHOSPHATE REDUCTASE"/>
    <property type="match status" value="1"/>
</dbReference>
<evidence type="ECO:0000256" key="3">
    <source>
        <dbReference type="RuleBase" id="RU000363"/>
    </source>
</evidence>
<evidence type="ECO:0000313" key="4">
    <source>
        <dbReference type="EMBL" id="PXY33767.1"/>
    </source>
</evidence>
<protein>
    <recommendedName>
        <fullName evidence="6">Short-chain dehydrogenase/reductase</fullName>
    </recommendedName>
</protein>
<dbReference type="AlphaFoldDB" id="A0A318LJZ4"/>
<dbReference type="PRINTS" id="PR00080">
    <property type="entry name" value="SDRFAMILY"/>
</dbReference>
<gene>
    <name evidence="4" type="ORF">BA062_16105</name>
</gene>
<dbReference type="Pfam" id="PF00106">
    <property type="entry name" value="adh_short"/>
    <property type="match status" value="1"/>
</dbReference>
<dbReference type="Proteomes" id="UP000247892">
    <property type="component" value="Unassembled WGS sequence"/>
</dbReference>
<evidence type="ECO:0000256" key="1">
    <source>
        <dbReference type="ARBA" id="ARBA00006484"/>
    </source>
</evidence>
<dbReference type="PRINTS" id="PR00081">
    <property type="entry name" value="GDHRDH"/>
</dbReference>
<keyword evidence="5" id="KW-1185">Reference proteome</keyword>
<accession>A0A318LJZ4</accession>
<dbReference type="PANTHER" id="PTHR44169:SF6">
    <property type="entry name" value="NADPH-DEPENDENT 1-ACYLDIHYDROXYACETONE PHOSPHATE REDUCTASE"/>
    <property type="match status" value="1"/>
</dbReference>
<comment type="caution">
    <text evidence="4">The sequence shown here is derived from an EMBL/GenBank/DDBJ whole genome shotgun (WGS) entry which is preliminary data.</text>
</comment>
<reference evidence="4 5" key="1">
    <citation type="submission" date="2016-07" db="EMBL/GenBank/DDBJ databases">
        <title>Draft genome sequence of Prauserella sp. YIM 121212, isolated from alkaline soil.</title>
        <authorList>
            <person name="Ruckert C."/>
            <person name="Albersmeier A."/>
            <person name="Jiang C.-L."/>
            <person name="Jiang Y."/>
            <person name="Kalinowski J."/>
            <person name="Schneider O."/>
            <person name="Winkler A."/>
            <person name="Zotchev S.B."/>
        </authorList>
    </citation>
    <scope>NUCLEOTIDE SEQUENCE [LARGE SCALE GENOMIC DNA]</scope>
    <source>
        <strain evidence="4 5">YIM 121212</strain>
    </source>
</reference>
<keyword evidence="2" id="KW-0560">Oxidoreductase</keyword>
<proteinExistence type="inferred from homology"/>
<dbReference type="GO" id="GO:0016491">
    <property type="term" value="F:oxidoreductase activity"/>
    <property type="evidence" value="ECO:0007669"/>
    <property type="project" value="UniProtKB-KW"/>
</dbReference>